<comment type="subcellular location">
    <subcellularLocation>
        <location evidence="1">Cell outer membrane</location>
    </subcellularLocation>
</comment>
<keyword evidence="6" id="KW-1185">Reference proteome</keyword>
<dbReference type="Gene3D" id="2.60.40.1120">
    <property type="entry name" value="Carboxypeptidase-like, regulatory domain"/>
    <property type="match status" value="1"/>
</dbReference>
<sequence>MLDPSGAVIPGASLTLTNADSGVTQTVESTKGGEYSFISVPVGRYRLTAKSAGFEEFIANGIVVQLNATVSYDVQLTVGSNTQSVEVTAAPPLVDTTSTQLGAVVNTRAVENLPLNERNTYQLLQLQPGVTGVSGSDLFYGSDQAGAVSVNGGRGRSNNFSVNGGDGNDLFVNSPGIEPSPDAIDEFRVITNTFDAEYGRNSGAVINVVTKSGTNDLHGSIYDYVRSQAMDSKGYFDLSTPEDNQQQFGATIGGPIKKDTTFFFLSYEGRQLRKGISSDRVRVPTADERSGAFGGDPFSGSLTDATAASVIANRAGCSAAISAEGGTPPDPVAVAQGNAVPWASVFPGNVIPQSCFDPVASNILQNYVPLPDTAGDQYQSAPLQHARESQGTVRFDHKFSDSNSFTGYYYADDSFEANPFTRFQAEIPNLLPGFGSDNASRNQQFNFSDTWTLNAATQNEVRVTYYREGQQTFLHPQRTNLVTASCTGGAAAYCFTGNTDTPLISYASDGTATPIANNPRLGITPGLTAAHEGVPYISVSGGFTIGNDSEGELPQTGNTYSLSDNFSKTIGKHSMKFGVDARNQRFDQTLYYNLNGFFSYSGGSENDLGAENLFGNYLLGFPDSYAQGSPQTENIRAYAVYLFAQDSYKVRPNLTVNYGLRWELNQPLADVSHRVQTFRPGQADTQFPCQLSPTSQAALGATDTDCGPGSDNESVFPLGLVVPGDKGVPAGLTATYYKAFAPRVGVAWTPDSFHGKLVVRSGFGIFYNPIEQLVLEQFQGEPPFGGSNSISAPLFQTPFVTQSGTVSPNAFNGFLEPKRGNPVDWSAFRPIIMFGELQPNLRTQYTEQYNLQIQQQIAPDLVMTLGYVGSQGHRLLATYDLNHGNPQTCLDLAATAAYNGDSSYNCGPFGEDSSYYIPGGETIAPQGLHLPYGSTTFLQGGTPVPAGGVTLVGLRKYSSPYCDPLSGSGCPADGVPVFSSIFAQDVVANSNYNSLQASLEKRFSHGLQFLGAYTFAKSIDNASSFEQSLDPTDPRRDRAESLYDARHRFVFSGVWDLPVRKFGGPKGVFADGWELSGILTLQSGFPIRLDSNLDQELQGSGDFENPGRPDIVKQFTHRNPRTPLNGVTGYYFDPSTFAVPALGSPGNAPRSICCGPGIDGTDMAVQKLTPVGDKGTLQLVFQVFNVFNHTQFLNPDGQLGDAQYDGNGNPIAGGLFGEVTRVRDPRQIQLAIRFRR</sequence>
<evidence type="ECO:0000256" key="1">
    <source>
        <dbReference type="ARBA" id="ARBA00004442"/>
    </source>
</evidence>
<evidence type="ECO:0000313" key="6">
    <source>
        <dbReference type="Proteomes" id="UP000538666"/>
    </source>
</evidence>
<dbReference type="SUPFAM" id="SSF49464">
    <property type="entry name" value="Carboxypeptidase regulatory domain-like"/>
    <property type="match status" value="1"/>
</dbReference>
<feature type="domain" description="TonB-dependent transporter Oar-like beta-barrel" evidence="4">
    <location>
        <begin position="209"/>
        <end position="1229"/>
    </location>
</feature>
<keyword evidence="3" id="KW-0998">Cell outer membrane</keyword>
<accession>A0A841JTS3</accession>
<keyword evidence="2" id="KW-0472">Membrane</keyword>
<dbReference type="GO" id="GO:0009279">
    <property type="term" value="C:cell outer membrane"/>
    <property type="evidence" value="ECO:0007669"/>
    <property type="project" value="UniProtKB-SubCell"/>
</dbReference>
<reference evidence="5 6" key="1">
    <citation type="submission" date="2020-08" db="EMBL/GenBank/DDBJ databases">
        <title>Genomic Encyclopedia of Type Strains, Phase IV (KMG-IV): sequencing the most valuable type-strain genomes for metagenomic binning, comparative biology and taxonomic classification.</title>
        <authorList>
            <person name="Goeker M."/>
        </authorList>
    </citation>
    <scope>NUCLEOTIDE SEQUENCE [LARGE SCALE GENOMIC DNA]</scope>
    <source>
        <strain evidence="5 6">DSM 103733</strain>
    </source>
</reference>
<dbReference type="EMBL" id="JACHEK010000005">
    <property type="protein sequence ID" value="MBB6144803.1"/>
    <property type="molecule type" value="Genomic_DNA"/>
</dbReference>
<gene>
    <name evidence="5" type="ORF">HNQ77_002759</name>
</gene>
<dbReference type="Pfam" id="PF13620">
    <property type="entry name" value="CarboxypepD_reg"/>
    <property type="match status" value="1"/>
</dbReference>
<organism evidence="5 6">
    <name type="scientific">Silvibacterium bohemicum</name>
    <dbReference type="NCBI Taxonomy" id="1577686"/>
    <lineage>
        <taxon>Bacteria</taxon>
        <taxon>Pseudomonadati</taxon>
        <taxon>Acidobacteriota</taxon>
        <taxon>Terriglobia</taxon>
        <taxon>Terriglobales</taxon>
        <taxon>Acidobacteriaceae</taxon>
        <taxon>Silvibacterium</taxon>
    </lineage>
</organism>
<protein>
    <recommendedName>
        <fullName evidence="4">TonB-dependent transporter Oar-like beta-barrel domain-containing protein</fullName>
    </recommendedName>
</protein>
<evidence type="ECO:0000313" key="5">
    <source>
        <dbReference type="EMBL" id="MBB6144803.1"/>
    </source>
</evidence>
<dbReference type="InterPro" id="IPR008969">
    <property type="entry name" value="CarboxyPept-like_regulatory"/>
</dbReference>
<dbReference type="Proteomes" id="UP000538666">
    <property type="component" value="Unassembled WGS sequence"/>
</dbReference>
<dbReference type="Gene3D" id="2.170.130.10">
    <property type="entry name" value="TonB-dependent receptor, plug domain"/>
    <property type="match status" value="1"/>
</dbReference>
<name>A0A841JTS3_9BACT</name>
<proteinExistence type="predicted"/>
<dbReference type="InterPro" id="IPR057601">
    <property type="entry name" value="Oar-like_b-barrel"/>
</dbReference>
<dbReference type="RefSeq" id="WP_050059633.1">
    <property type="nucleotide sequence ID" value="NZ_JACHEK010000005.1"/>
</dbReference>
<dbReference type="Pfam" id="PF25183">
    <property type="entry name" value="OMP_b-brl_4"/>
    <property type="match status" value="1"/>
</dbReference>
<evidence type="ECO:0000259" key="4">
    <source>
        <dbReference type="Pfam" id="PF25183"/>
    </source>
</evidence>
<dbReference type="InterPro" id="IPR036942">
    <property type="entry name" value="Beta-barrel_TonB_sf"/>
</dbReference>
<comment type="caution">
    <text evidence="5">The sequence shown here is derived from an EMBL/GenBank/DDBJ whole genome shotgun (WGS) entry which is preliminary data.</text>
</comment>
<evidence type="ECO:0000256" key="2">
    <source>
        <dbReference type="ARBA" id="ARBA00023136"/>
    </source>
</evidence>
<dbReference type="AlphaFoldDB" id="A0A841JTS3"/>
<evidence type="ECO:0000256" key="3">
    <source>
        <dbReference type="ARBA" id="ARBA00023237"/>
    </source>
</evidence>
<dbReference type="Gene3D" id="2.40.170.20">
    <property type="entry name" value="TonB-dependent receptor, beta-barrel domain"/>
    <property type="match status" value="1"/>
</dbReference>
<dbReference type="InterPro" id="IPR037066">
    <property type="entry name" value="Plug_dom_sf"/>
</dbReference>
<dbReference type="SUPFAM" id="SSF56935">
    <property type="entry name" value="Porins"/>
    <property type="match status" value="1"/>
</dbReference>